<dbReference type="AlphaFoldDB" id="A0A8D9F3N0"/>
<evidence type="ECO:0000313" key="16">
    <source>
        <dbReference type="EMBL" id="CAG6775737.1"/>
    </source>
</evidence>
<evidence type="ECO:0000256" key="15">
    <source>
        <dbReference type="SAM" id="Phobius"/>
    </source>
</evidence>
<evidence type="ECO:0000256" key="9">
    <source>
        <dbReference type="ARBA" id="ARBA00023128"/>
    </source>
</evidence>
<feature type="transmembrane region" description="Helical" evidence="15">
    <location>
        <begin position="288"/>
        <end position="308"/>
    </location>
</feature>
<dbReference type="EMBL" id="HBUF01599675">
    <property type="protein sequence ID" value="CAG6775735.1"/>
    <property type="molecule type" value="Transcribed_RNA"/>
</dbReference>
<dbReference type="EMBL" id="HBUF01599677">
    <property type="protein sequence ID" value="CAG6775740.1"/>
    <property type="molecule type" value="Transcribed_RNA"/>
</dbReference>
<evidence type="ECO:0000256" key="5">
    <source>
        <dbReference type="ARBA" id="ARBA00022679"/>
    </source>
</evidence>
<evidence type="ECO:0000256" key="4">
    <source>
        <dbReference type="ARBA" id="ARBA00016335"/>
    </source>
</evidence>
<sequence length="454" mass="49173">MYCVLQTTCRRIRLSNPPPICILQSIRFTTTSSKTSAKADPRPELKVTPTTVPTFDKASSVQARKNGAAGPLLGGVILPNGLQNGAEQTTTTTSSSAISKRRKDSKGNVVVQQEPDWREIALDWKQLPGCYLKLSKARLTTLVVLTSMAGYAMAPAPFEWSSFLICSVGTGLVSSAANAINQYHEVPFDAQMSRTKNRVLVRGVLSPLHALGFALVASATGTGMLYFGVNGLTAALGAFNLILYTSVYTPMKRISIANTWVGSVVGAIPPLMGWAACTGSLLDGTGGAFLLSAILFTWQFPHFNALSWNLRPDYSRAGYRMMSVTNPGLCRRTTLRYTVALLLVSTAGPFLDVTNMWFALESIPLNAYFTYLAYKFYKESDSSSSRKLFRFSLLQLPALMILLLLNKKHWSSHTSDDSIESSVQTPSLDALLGPQSGSAKLGLNLVPVIETTAS</sequence>
<evidence type="ECO:0000256" key="10">
    <source>
        <dbReference type="ARBA" id="ARBA00023133"/>
    </source>
</evidence>
<dbReference type="InterPro" id="IPR000537">
    <property type="entry name" value="UbiA_prenyltransferase"/>
</dbReference>
<dbReference type="EMBL" id="HBUF01192331">
    <property type="protein sequence ID" value="CAG6658773.1"/>
    <property type="molecule type" value="Transcribed_RNA"/>
</dbReference>
<comment type="subcellular location">
    <subcellularLocation>
        <location evidence="1">Mitochondrion membrane</location>
        <topology evidence="1">Multi-pass membrane protein</topology>
    </subcellularLocation>
</comment>
<feature type="transmembrane region" description="Helical" evidence="15">
    <location>
        <begin position="256"/>
        <end position="276"/>
    </location>
</feature>
<dbReference type="CDD" id="cd13957">
    <property type="entry name" value="PT_UbiA_Cox10"/>
    <property type="match status" value="1"/>
</dbReference>
<dbReference type="GO" id="GO:0006784">
    <property type="term" value="P:heme A biosynthetic process"/>
    <property type="evidence" value="ECO:0007669"/>
    <property type="project" value="TreeGrafter"/>
</dbReference>
<evidence type="ECO:0000256" key="11">
    <source>
        <dbReference type="ARBA" id="ARBA00023136"/>
    </source>
</evidence>
<keyword evidence="10" id="KW-0350">Heme biosynthesis</keyword>
<dbReference type="EC" id="2.5.1.141" evidence="3"/>
<name>A0A8D9F3N0_9HEMI</name>
<dbReference type="EMBL" id="HBUF01599676">
    <property type="protein sequence ID" value="CAG6775737.1"/>
    <property type="molecule type" value="Transcribed_RNA"/>
</dbReference>
<dbReference type="EMBL" id="HBUF01351954">
    <property type="protein sequence ID" value="CAG6714587.1"/>
    <property type="molecule type" value="Transcribed_RNA"/>
</dbReference>
<evidence type="ECO:0000256" key="6">
    <source>
        <dbReference type="ARBA" id="ARBA00022692"/>
    </source>
</evidence>
<protein>
    <recommendedName>
        <fullName evidence="4">Protoheme IX farnesyltransferase, mitochondrial</fullName>
        <ecNumber evidence="3">2.5.1.141</ecNumber>
    </recommendedName>
    <alternativeName>
        <fullName evidence="12">Heme O synthase</fullName>
    </alternativeName>
</protein>
<organism evidence="16">
    <name type="scientific">Cacopsylla melanoneura</name>
    <dbReference type="NCBI Taxonomy" id="428564"/>
    <lineage>
        <taxon>Eukaryota</taxon>
        <taxon>Metazoa</taxon>
        <taxon>Ecdysozoa</taxon>
        <taxon>Arthropoda</taxon>
        <taxon>Hexapoda</taxon>
        <taxon>Insecta</taxon>
        <taxon>Pterygota</taxon>
        <taxon>Neoptera</taxon>
        <taxon>Paraneoptera</taxon>
        <taxon>Hemiptera</taxon>
        <taxon>Sternorrhyncha</taxon>
        <taxon>Psylloidea</taxon>
        <taxon>Psyllidae</taxon>
        <taxon>Psyllinae</taxon>
        <taxon>Cacopsylla</taxon>
    </lineage>
</organism>
<evidence type="ECO:0000256" key="2">
    <source>
        <dbReference type="ARBA" id="ARBA00005985"/>
    </source>
</evidence>
<dbReference type="EMBL" id="HBUF01351955">
    <property type="protein sequence ID" value="CAG6714590.1"/>
    <property type="molecule type" value="Transcribed_RNA"/>
</dbReference>
<keyword evidence="5 16" id="KW-0808">Transferase</keyword>
<keyword evidence="8 15" id="KW-1133">Transmembrane helix</keyword>
<dbReference type="PANTHER" id="PTHR43448">
    <property type="entry name" value="PROTOHEME IX FARNESYLTRANSFERASE, MITOCHONDRIAL"/>
    <property type="match status" value="1"/>
</dbReference>
<keyword evidence="9" id="KW-0496">Mitochondrion</keyword>
<comment type="catalytic activity">
    <reaction evidence="13">
        <text>heme b + (2E,6E)-farnesyl diphosphate + H2O = Fe(II)-heme o + diphosphate</text>
        <dbReference type="Rhea" id="RHEA:28070"/>
        <dbReference type="ChEBI" id="CHEBI:15377"/>
        <dbReference type="ChEBI" id="CHEBI:33019"/>
        <dbReference type="ChEBI" id="CHEBI:60344"/>
        <dbReference type="ChEBI" id="CHEBI:60530"/>
        <dbReference type="ChEBI" id="CHEBI:175763"/>
        <dbReference type="EC" id="2.5.1.141"/>
    </reaction>
</comment>
<feature type="transmembrane region" description="Helical" evidence="15">
    <location>
        <begin position="225"/>
        <end position="244"/>
    </location>
</feature>
<dbReference type="InterPro" id="IPR044878">
    <property type="entry name" value="UbiA_sf"/>
</dbReference>
<feature type="region of interest" description="Disordered" evidence="14">
    <location>
        <begin position="84"/>
        <end position="110"/>
    </location>
</feature>
<evidence type="ECO:0000256" key="1">
    <source>
        <dbReference type="ARBA" id="ARBA00004225"/>
    </source>
</evidence>
<dbReference type="EMBL" id="HBUF01351952">
    <property type="protein sequence ID" value="CAG6714581.1"/>
    <property type="molecule type" value="Transcribed_RNA"/>
</dbReference>
<accession>A0A8D9F3N0</accession>
<dbReference type="EMBL" id="HBUF01076403">
    <property type="protein sequence ID" value="CAG6631255.1"/>
    <property type="molecule type" value="Transcribed_RNA"/>
</dbReference>
<keyword evidence="7" id="KW-0809">Transit peptide</keyword>
<dbReference type="EMBL" id="HBUF01351953">
    <property type="protein sequence ID" value="CAG6714584.1"/>
    <property type="molecule type" value="Transcribed_RNA"/>
</dbReference>
<keyword evidence="11 15" id="KW-0472">Membrane</keyword>
<evidence type="ECO:0000256" key="13">
    <source>
        <dbReference type="ARBA" id="ARBA00047690"/>
    </source>
</evidence>
<dbReference type="InterPro" id="IPR006369">
    <property type="entry name" value="Protohaem_IX_farnesylTrfase"/>
</dbReference>
<dbReference type="GO" id="GO:0008495">
    <property type="term" value="F:protoheme IX farnesyltransferase activity"/>
    <property type="evidence" value="ECO:0007669"/>
    <property type="project" value="UniProtKB-EC"/>
</dbReference>
<dbReference type="EMBL" id="HBUF01076402">
    <property type="protein sequence ID" value="CAG6631253.1"/>
    <property type="molecule type" value="Transcribed_RNA"/>
</dbReference>
<dbReference type="Pfam" id="PF01040">
    <property type="entry name" value="UbiA"/>
    <property type="match status" value="1"/>
</dbReference>
<reference evidence="16" key="1">
    <citation type="submission" date="2021-05" db="EMBL/GenBank/DDBJ databases">
        <authorList>
            <person name="Alioto T."/>
            <person name="Alioto T."/>
            <person name="Gomez Garrido J."/>
        </authorList>
    </citation>
    <scope>NUCLEOTIDE SEQUENCE</scope>
</reference>
<evidence type="ECO:0000256" key="12">
    <source>
        <dbReference type="ARBA" id="ARBA00030253"/>
    </source>
</evidence>
<dbReference type="GO" id="GO:0031966">
    <property type="term" value="C:mitochondrial membrane"/>
    <property type="evidence" value="ECO:0007669"/>
    <property type="project" value="UniProtKB-SubCell"/>
</dbReference>
<dbReference type="Gene3D" id="1.10.357.140">
    <property type="entry name" value="UbiA prenyltransferase"/>
    <property type="match status" value="1"/>
</dbReference>
<evidence type="ECO:0000256" key="3">
    <source>
        <dbReference type="ARBA" id="ARBA00012292"/>
    </source>
</evidence>
<dbReference type="InterPro" id="IPR030470">
    <property type="entry name" value="UbiA_prenylTrfase_CS"/>
</dbReference>
<evidence type="ECO:0000256" key="7">
    <source>
        <dbReference type="ARBA" id="ARBA00022946"/>
    </source>
</evidence>
<keyword evidence="6 15" id="KW-0812">Transmembrane</keyword>
<dbReference type="EMBL" id="HBUF01076404">
    <property type="protein sequence ID" value="CAG6631257.1"/>
    <property type="molecule type" value="Transcribed_RNA"/>
</dbReference>
<comment type="similarity">
    <text evidence="2">Belongs to the UbiA prenyltransferase family.</text>
</comment>
<dbReference type="EMBL" id="HBUF01192332">
    <property type="protein sequence ID" value="CAG6658777.1"/>
    <property type="molecule type" value="Transcribed_RNA"/>
</dbReference>
<proteinExistence type="inferred from homology"/>
<feature type="transmembrane region" description="Helical" evidence="15">
    <location>
        <begin position="329"/>
        <end position="351"/>
    </location>
</feature>
<feature type="transmembrane region" description="Helical" evidence="15">
    <location>
        <begin position="199"/>
        <end position="219"/>
    </location>
</feature>
<evidence type="ECO:0000256" key="14">
    <source>
        <dbReference type="SAM" id="MobiDB-lite"/>
    </source>
</evidence>
<dbReference type="PROSITE" id="PS00943">
    <property type="entry name" value="UBIA"/>
    <property type="match status" value="1"/>
</dbReference>
<dbReference type="EMBL" id="HBUF01192333">
    <property type="protein sequence ID" value="CAG6658781.1"/>
    <property type="molecule type" value="Transcribed_RNA"/>
</dbReference>
<dbReference type="HAMAP" id="MF_00154">
    <property type="entry name" value="CyoE_CtaB"/>
    <property type="match status" value="1"/>
</dbReference>
<dbReference type="PANTHER" id="PTHR43448:SF2">
    <property type="entry name" value="PROTOHEME IX FARNESYLTRANSFERASE, MITOCHONDRIAL"/>
    <property type="match status" value="1"/>
</dbReference>
<feature type="transmembrane region" description="Helical" evidence="15">
    <location>
        <begin position="388"/>
        <end position="405"/>
    </location>
</feature>
<dbReference type="NCBIfam" id="TIGR01473">
    <property type="entry name" value="cyoE_ctaB"/>
    <property type="match status" value="1"/>
</dbReference>
<evidence type="ECO:0000256" key="8">
    <source>
        <dbReference type="ARBA" id="ARBA00022989"/>
    </source>
</evidence>
<dbReference type="FunFam" id="1.10.357.140:FF:000004">
    <property type="entry name" value="Protoheme IX farnesyltransferase, mitochondrial"/>
    <property type="match status" value="1"/>
</dbReference>